<evidence type="ECO:0000313" key="3">
    <source>
        <dbReference type="EMBL" id="OXM83742.1"/>
    </source>
</evidence>
<dbReference type="OrthoDB" id="2931061at2"/>
<evidence type="ECO:0000259" key="2">
    <source>
        <dbReference type="Pfam" id="PF20014"/>
    </source>
</evidence>
<evidence type="ECO:0000259" key="1">
    <source>
        <dbReference type="Pfam" id="PF20013"/>
    </source>
</evidence>
<keyword evidence="4" id="KW-1185">Reference proteome</keyword>
<sequence length="975" mass="109583">MMQKKVQQQYFTRDREGVFRTSEGFDTVAKSPSLDPTFIKSVLHPYCVYKAPQELLTRGETNEALFPESFLVFHADNGELVIGRSIYIGADFTGQRSASFTHQYVVPKDGKEPFVREPNRLFRIRGFQSSYDIREGKSLPELDAVDYDPGYEEADQEKLLAELGIDAQLFQQLVYAVMSSVTNKRKVYIALDTDISASAAKAKALLEVIYRCIPYAIRRLLGFMTFNSEPESKHNVHVVFVEKGSLRLPDRRIDKDYIFDFPNKRFLNTELPASECVYFETVWNWRQDQEQLRQLFDFFELALAGLGGQVAQAVAVYCQLAELYAIEQGDEALYEANRTGTMQGILTYLTAETAERKERLKDLFIRLLRKEASDGGGQPAADYVGSLLDYYAFAGQGEKALLIQCFVVFIHRASSIKGEGMERSVAIYDQLIQRDSVFGLVMKALHKQSAPTAEQYIVYRMNKVSSVEGLQKETDFWLTHAGELVLVRFFSNEVLKKIKLLLQARDAQKRIELISTLFRYFDQVPDRYGKREYDDFIGQLKLEIQLELLGELELNQLRYEDAIRLRFMVDPIDPELLQNMNKSSRQSLILLGILYRMLTLEPGEEAEALEAFQSLGPMELDKVQETLQRLLADRLDAGRFRALTYAFYQPDADPDRGYAASVYNYDRMLEYIAANTAGTGLMYDFLLWSAEDDRFLDAKGDMNPNYRAAVAKYFDRHDPAAFRQKPVREQLLATGNASFAALFQTIKLKQSPAWVRLLVKNKRKLIRSGLIALPVFVLLLVVLWNPIGNWLASFGPPPEIAVEALPETATAMNLALKAAVKGEAAETGKVQLFLNGKYMGNGAMNTTVMLHDGENVFEFKAVNRGGTSSEVVTKKVTYNMPAPVVKHGAIPDTSKTGSVTITATATDPNDPSPAIFINGQQVGQGSVSYALALVPGDNPVEIKAGNKYGKSSETIKKTIKYTAAVSTSSTSVPKR</sequence>
<proteinExistence type="predicted"/>
<name>A0A229UK19_9BACL</name>
<dbReference type="Pfam" id="PF20014">
    <property type="entry name" value="GAP1-M"/>
    <property type="match status" value="1"/>
</dbReference>
<dbReference type="Proteomes" id="UP000215509">
    <property type="component" value="Unassembled WGS sequence"/>
</dbReference>
<dbReference type="Gene3D" id="2.60.40.10">
    <property type="entry name" value="Immunoglobulins"/>
    <property type="match status" value="2"/>
</dbReference>
<feature type="domain" description="GTPase-associated protein 1 N-terminal" evidence="1">
    <location>
        <begin position="6"/>
        <end position="144"/>
    </location>
</feature>
<protein>
    <submittedName>
        <fullName evidence="3">Uncharacterized protein</fullName>
    </submittedName>
</protein>
<dbReference type="Pfam" id="PF20013">
    <property type="entry name" value="GAP1-N2"/>
    <property type="match status" value="1"/>
</dbReference>
<feature type="domain" description="GTPase-associated protein 1 middle" evidence="2">
    <location>
        <begin position="159"/>
        <end position="262"/>
    </location>
</feature>
<organism evidence="3 4">
    <name type="scientific">Paenibacillus rigui</name>
    <dbReference type="NCBI Taxonomy" id="554312"/>
    <lineage>
        <taxon>Bacteria</taxon>
        <taxon>Bacillati</taxon>
        <taxon>Bacillota</taxon>
        <taxon>Bacilli</taxon>
        <taxon>Bacillales</taxon>
        <taxon>Paenibacillaceae</taxon>
        <taxon>Paenibacillus</taxon>
    </lineage>
</organism>
<comment type="caution">
    <text evidence="3">The sequence shown here is derived from an EMBL/GenBank/DDBJ whole genome shotgun (WGS) entry which is preliminary data.</text>
</comment>
<dbReference type="InterPro" id="IPR045402">
    <property type="entry name" value="GAP1-N2"/>
</dbReference>
<dbReference type="EMBL" id="NMQW01000039">
    <property type="protein sequence ID" value="OXM83742.1"/>
    <property type="molecule type" value="Genomic_DNA"/>
</dbReference>
<dbReference type="RefSeq" id="WP_094017499.1">
    <property type="nucleotide sequence ID" value="NZ_NMQW01000039.1"/>
</dbReference>
<dbReference type="InterPro" id="IPR045401">
    <property type="entry name" value="GAP1-M"/>
</dbReference>
<dbReference type="AlphaFoldDB" id="A0A229UK19"/>
<evidence type="ECO:0000313" key="4">
    <source>
        <dbReference type="Proteomes" id="UP000215509"/>
    </source>
</evidence>
<reference evidence="3 4" key="1">
    <citation type="submission" date="2017-07" db="EMBL/GenBank/DDBJ databases">
        <title>Genome sequencing and assembly of Paenibacillus rigui.</title>
        <authorList>
            <person name="Mayilraj S."/>
        </authorList>
    </citation>
    <scope>NUCLEOTIDE SEQUENCE [LARGE SCALE GENOMIC DNA]</scope>
    <source>
        <strain evidence="3 4">JCM 16352</strain>
    </source>
</reference>
<dbReference type="InterPro" id="IPR013783">
    <property type="entry name" value="Ig-like_fold"/>
</dbReference>
<gene>
    <name evidence="3" type="ORF">CF651_24440</name>
</gene>
<accession>A0A229UK19</accession>